<evidence type="ECO:0000313" key="3">
    <source>
        <dbReference type="Proteomes" id="UP000187464"/>
    </source>
</evidence>
<accession>A0A1R3SUP7</accession>
<dbReference type="Proteomes" id="UP000187464">
    <property type="component" value="Chromosome I"/>
</dbReference>
<evidence type="ECO:0000313" key="2">
    <source>
        <dbReference type="EMBL" id="SCD20023.1"/>
    </source>
</evidence>
<evidence type="ECO:0000256" key="1">
    <source>
        <dbReference type="SAM" id="MobiDB-lite"/>
    </source>
</evidence>
<sequence>MSTEQLLNECLVILRSIKDDRKSLEKLLGFMKEEFVENNEINLFEIPDYKLQVPPKYRNLISEVAGNMSAGLISFVNTETLEVDGMPKEIYSDLPLEEDDEEYEERRRNDRH</sequence>
<feature type="region of interest" description="Disordered" evidence="1">
    <location>
        <begin position="87"/>
        <end position="112"/>
    </location>
</feature>
<gene>
    <name evidence="2" type="ORF">PSM36_1199</name>
</gene>
<dbReference type="KEGG" id="psac:PSM36_1199"/>
<dbReference type="AlphaFoldDB" id="A0A1R3SUP7"/>
<dbReference type="STRING" id="1642647.PSM36_1199"/>
<protein>
    <submittedName>
        <fullName evidence="2">Uncharacterized protein</fullName>
    </submittedName>
</protein>
<organism evidence="2 3">
    <name type="scientific">Proteiniphilum saccharofermentans</name>
    <dbReference type="NCBI Taxonomy" id="1642647"/>
    <lineage>
        <taxon>Bacteria</taxon>
        <taxon>Pseudomonadati</taxon>
        <taxon>Bacteroidota</taxon>
        <taxon>Bacteroidia</taxon>
        <taxon>Bacteroidales</taxon>
        <taxon>Dysgonomonadaceae</taxon>
        <taxon>Proteiniphilum</taxon>
    </lineage>
</organism>
<dbReference type="RefSeq" id="WP_139298098.1">
    <property type="nucleotide sequence ID" value="NZ_LT605205.1"/>
</dbReference>
<keyword evidence="3" id="KW-1185">Reference proteome</keyword>
<name>A0A1R3SUP7_9BACT</name>
<proteinExistence type="predicted"/>
<reference evidence="2 3" key="1">
    <citation type="submission" date="2016-08" db="EMBL/GenBank/DDBJ databases">
        <authorList>
            <person name="Seilhamer J.J."/>
        </authorList>
    </citation>
    <scope>NUCLEOTIDE SEQUENCE [LARGE SCALE GENOMIC DNA]</scope>
    <source>
        <strain evidence="2">M3/6</strain>
    </source>
</reference>
<dbReference type="EMBL" id="LT605205">
    <property type="protein sequence ID" value="SCD20023.1"/>
    <property type="molecule type" value="Genomic_DNA"/>
</dbReference>